<dbReference type="Proteomes" id="UP001195624">
    <property type="component" value="Unassembled WGS sequence"/>
</dbReference>
<dbReference type="InterPro" id="IPR017483">
    <property type="entry name" value="CHP03034"/>
</dbReference>
<protein>
    <submittedName>
        <fullName evidence="1">Uncharacterized protein (TIGR03034 family)</fullName>
    </submittedName>
</protein>
<keyword evidence="2" id="KW-1185">Reference proteome</keyword>
<dbReference type="RefSeq" id="WP_017802782.1">
    <property type="nucleotide sequence ID" value="NZ_JAGGMQ010000001.1"/>
</dbReference>
<dbReference type="Pfam" id="PF11692">
    <property type="entry name" value="DUF3289"/>
    <property type="match status" value="1"/>
</dbReference>
<reference evidence="2" key="1">
    <citation type="submission" date="2023-07" db="EMBL/GenBank/DDBJ databases">
        <title>Genome mining of underrepresented organisms for secondary metabolites.</title>
        <authorList>
            <person name="D'Agostino P.M."/>
        </authorList>
    </citation>
    <scope>NUCLEOTIDE SEQUENCE [LARGE SCALE GENOMIC DNA]</scope>
    <source>
        <strain evidence="2">WS4403</strain>
    </source>
</reference>
<accession>A0ABS4P3Y8</accession>
<proteinExistence type="predicted"/>
<name>A0ABS4P3Y8_9GAMM</name>
<sequence length="123" mass="14559">MRKKTLPAEAIPQITLNIKSGILPKFTRIQDSFNGLGLAVHDTYSTDIYIKELDISQNEYRALIRYKVQDHFGLDQDDIKNWKFSQFYFFKTWFVLQRSQDYGFKPFFTDMETFVAIKGKRNA</sequence>
<evidence type="ECO:0000313" key="2">
    <source>
        <dbReference type="Proteomes" id="UP001195624"/>
    </source>
</evidence>
<evidence type="ECO:0000313" key="1">
    <source>
        <dbReference type="EMBL" id="MBP2167358.1"/>
    </source>
</evidence>
<comment type="caution">
    <text evidence="1">The sequence shown here is derived from an EMBL/GenBank/DDBJ whole genome shotgun (WGS) entry which is preliminary data.</text>
</comment>
<dbReference type="EMBL" id="JAGGMQ010000001">
    <property type="protein sequence ID" value="MBP2167358.1"/>
    <property type="molecule type" value="Genomic_DNA"/>
</dbReference>
<gene>
    <name evidence="1" type="ORF">J2125_000550</name>
</gene>
<organism evidence="1 2">
    <name type="scientific">Winslowiella toletana</name>
    <dbReference type="NCBI Taxonomy" id="92490"/>
    <lineage>
        <taxon>Bacteria</taxon>
        <taxon>Pseudomonadati</taxon>
        <taxon>Pseudomonadota</taxon>
        <taxon>Gammaproteobacteria</taxon>
        <taxon>Enterobacterales</taxon>
        <taxon>Erwiniaceae</taxon>
        <taxon>Winslowiella</taxon>
    </lineage>
</organism>